<dbReference type="OrthoDB" id="6293260at2"/>
<dbReference type="Pfam" id="PF13302">
    <property type="entry name" value="Acetyltransf_3"/>
    <property type="match status" value="1"/>
</dbReference>
<evidence type="ECO:0000259" key="1">
    <source>
        <dbReference type="PROSITE" id="PS51186"/>
    </source>
</evidence>
<dbReference type="InterPro" id="IPR051531">
    <property type="entry name" value="N-acetyltransferase"/>
</dbReference>
<dbReference type="SUPFAM" id="SSF55729">
    <property type="entry name" value="Acyl-CoA N-acyltransferases (Nat)"/>
    <property type="match status" value="1"/>
</dbReference>
<dbReference type="PANTHER" id="PTHR43792">
    <property type="entry name" value="GNAT FAMILY, PUTATIVE (AFU_ORTHOLOGUE AFUA_3G00765)-RELATED-RELATED"/>
    <property type="match status" value="1"/>
</dbReference>
<dbReference type="InterPro" id="IPR000182">
    <property type="entry name" value="GNAT_dom"/>
</dbReference>
<accession>A0A512N5S5</accession>
<dbReference type="PROSITE" id="PS51186">
    <property type="entry name" value="GNAT"/>
    <property type="match status" value="1"/>
</dbReference>
<keyword evidence="3" id="KW-1185">Reference proteome</keyword>
<protein>
    <recommendedName>
        <fullName evidence="1">N-acetyltransferase domain-containing protein</fullName>
    </recommendedName>
</protein>
<dbReference type="Gene3D" id="3.40.630.30">
    <property type="match status" value="1"/>
</dbReference>
<dbReference type="InterPro" id="IPR016181">
    <property type="entry name" value="Acyl_CoA_acyltransferase"/>
</dbReference>
<dbReference type="PANTHER" id="PTHR43792:SF1">
    <property type="entry name" value="N-ACETYLTRANSFERASE DOMAIN-CONTAINING PROTEIN"/>
    <property type="match status" value="1"/>
</dbReference>
<organism evidence="2 3">
    <name type="scientific">Reyranella soli</name>
    <dbReference type="NCBI Taxonomy" id="1230389"/>
    <lineage>
        <taxon>Bacteria</taxon>
        <taxon>Pseudomonadati</taxon>
        <taxon>Pseudomonadota</taxon>
        <taxon>Alphaproteobacteria</taxon>
        <taxon>Hyphomicrobiales</taxon>
        <taxon>Reyranellaceae</taxon>
        <taxon>Reyranella</taxon>
    </lineage>
</organism>
<name>A0A512N5S5_9HYPH</name>
<evidence type="ECO:0000313" key="3">
    <source>
        <dbReference type="Proteomes" id="UP000321058"/>
    </source>
</evidence>
<comment type="caution">
    <text evidence="2">The sequence shown here is derived from an EMBL/GenBank/DDBJ whole genome shotgun (WGS) entry which is preliminary data.</text>
</comment>
<proteinExistence type="predicted"/>
<dbReference type="GO" id="GO:0016747">
    <property type="term" value="F:acyltransferase activity, transferring groups other than amino-acyl groups"/>
    <property type="evidence" value="ECO:0007669"/>
    <property type="project" value="InterPro"/>
</dbReference>
<reference evidence="2 3" key="1">
    <citation type="submission" date="2019-07" db="EMBL/GenBank/DDBJ databases">
        <title>Whole genome shotgun sequence of Reyranella soli NBRC 108950.</title>
        <authorList>
            <person name="Hosoyama A."/>
            <person name="Uohara A."/>
            <person name="Ohji S."/>
            <person name="Ichikawa N."/>
        </authorList>
    </citation>
    <scope>NUCLEOTIDE SEQUENCE [LARGE SCALE GENOMIC DNA]</scope>
    <source>
        <strain evidence="2 3">NBRC 108950</strain>
    </source>
</reference>
<feature type="domain" description="N-acetyltransferase" evidence="1">
    <location>
        <begin position="1"/>
        <end position="112"/>
    </location>
</feature>
<dbReference type="EMBL" id="BKAJ01000030">
    <property type="protein sequence ID" value="GEP54330.1"/>
    <property type="molecule type" value="Genomic_DNA"/>
</dbReference>
<sequence>MASALGQWAPRGYSVMVVEDGEGFAGRFHPYSTDDPLLVYAIVARAWGRGYASEGARLALDWMMATHGPRRIGSNIDPRNTASVRVARKLGAVPEGTTEWAGATLDVWAYYS</sequence>
<dbReference type="Proteomes" id="UP000321058">
    <property type="component" value="Unassembled WGS sequence"/>
</dbReference>
<evidence type="ECO:0000313" key="2">
    <source>
        <dbReference type="EMBL" id="GEP54330.1"/>
    </source>
</evidence>
<dbReference type="AlphaFoldDB" id="A0A512N5S5"/>
<gene>
    <name evidence="2" type="ORF">RSO01_14960</name>
</gene>